<evidence type="ECO:0000256" key="3">
    <source>
        <dbReference type="ARBA" id="ARBA00024186"/>
    </source>
</evidence>
<dbReference type="PANTHER" id="PTHR31908">
    <property type="entry name" value="PROTEIN CROWDED NUCLEI 4"/>
    <property type="match status" value="1"/>
</dbReference>
<proteinExistence type="inferred from homology"/>
<evidence type="ECO:0000256" key="6">
    <source>
        <dbReference type="SAM" id="MobiDB-lite"/>
    </source>
</evidence>
<feature type="compositionally biased region" description="Basic residues" evidence="6">
    <location>
        <begin position="755"/>
        <end position="765"/>
    </location>
</feature>
<dbReference type="InterPro" id="IPR040418">
    <property type="entry name" value="CRWN"/>
</dbReference>
<comment type="subcellular location">
    <subcellularLocation>
        <location evidence="3">Nucleus lamina</location>
    </subcellularLocation>
</comment>
<evidence type="ECO:0000256" key="1">
    <source>
        <dbReference type="ARBA" id="ARBA00023054"/>
    </source>
</evidence>
<dbReference type="Gene3D" id="3.80.10.10">
    <property type="entry name" value="Ribonuclease Inhibitor"/>
    <property type="match status" value="1"/>
</dbReference>
<reference evidence="7 8" key="1">
    <citation type="submission" date="2021-05" db="EMBL/GenBank/DDBJ databases">
        <title>Genome Assembly of Synthetic Allotetraploid Brassica napus Reveals Homoeologous Exchanges between Subgenomes.</title>
        <authorList>
            <person name="Davis J.T."/>
        </authorList>
    </citation>
    <scope>NUCLEOTIDE SEQUENCE [LARGE SCALE GENOMIC DNA]</scope>
    <source>
        <strain evidence="8">cv. Da-Ae</strain>
        <tissue evidence="7">Seedling</tissue>
    </source>
</reference>
<dbReference type="Proteomes" id="UP000824890">
    <property type="component" value="Unassembled WGS sequence"/>
</dbReference>
<feature type="compositionally biased region" description="Basic and acidic residues" evidence="6">
    <location>
        <begin position="889"/>
        <end position="914"/>
    </location>
</feature>
<keyword evidence="1 5" id="KW-0175">Coiled coil</keyword>
<comment type="similarity">
    <text evidence="4">Belongs to the CRWN family.</text>
</comment>
<comment type="caution">
    <text evidence="7">The sequence shown here is derived from an EMBL/GenBank/DDBJ whole genome shotgun (WGS) entry which is preliminary data.</text>
</comment>
<keyword evidence="2" id="KW-0539">Nucleus</keyword>
<dbReference type="InterPro" id="IPR032675">
    <property type="entry name" value="LRR_dom_sf"/>
</dbReference>
<dbReference type="EMBL" id="JAGKQM010000002">
    <property type="protein sequence ID" value="KAH0938193.1"/>
    <property type="molecule type" value="Genomic_DNA"/>
</dbReference>
<name>A0ABQ8E9U0_BRANA</name>
<evidence type="ECO:0000256" key="2">
    <source>
        <dbReference type="ARBA" id="ARBA00023242"/>
    </source>
</evidence>
<accession>A0ABQ8E9U0</accession>
<organism evidence="7 8">
    <name type="scientific">Brassica napus</name>
    <name type="common">Rape</name>
    <dbReference type="NCBI Taxonomy" id="3708"/>
    <lineage>
        <taxon>Eukaryota</taxon>
        <taxon>Viridiplantae</taxon>
        <taxon>Streptophyta</taxon>
        <taxon>Embryophyta</taxon>
        <taxon>Tracheophyta</taxon>
        <taxon>Spermatophyta</taxon>
        <taxon>Magnoliopsida</taxon>
        <taxon>eudicotyledons</taxon>
        <taxon>Gunneridae</taxon>
        <taxon>Pentapetalae</taxon>
        <taxon>rosids</taxon>
        <taxon>malvids</taxon>
        <taxon>Brassicales</taxon>
        <taxon>Brassicaceae</taxon>
        <taxon>Brassiceae</taxon>
        <taxon>Brassica</taxon>
    </lineage>
</organism>
<feature type="coiled-coil region" evidence="5">
    <location>
        <begin position="190"/>
        <end position="633"/>
    </location>
</feature>
<feature type="coiled-coil region" evidence="5">
    <location>
        <begin position="53"/>
        <end position="118"/>
    </location>
</feature>
<protein>
    <recommendedName>
        <fullName evidence="9">Nuclear matrix constituent protein 1-like protein</fullName>
    </recommendedName>
</protein>
<evidence type="ECO:0000313" key="7">
    <source>
        <dbReference type="EMBL" id="KAH0938193.1"/>
    </source>
</evidence>
<keyword evidence="8" id="KW-1185">Reference proteome</keyword>
<dbReference type="PANTHER" id="PTHR31908:SF9">
    <property type="entry name" value="PROTEIN CROWDED NUCLEI 3"/>
    <property type="match status" value="1"/>
</dbReference>
<gene>
    <name evidence="7" type="ORF">HID58_005654</name>
</gene>
<evidence type="ECO:0000313" key="8">
    <source>
        <dbReference type="Proteomes" id="UP000824890"/>
    </source>
</evidence>
<feature type="compositionally biased region" description="Acidic residues" evidence="6">
    <location>
        <begin position="797"/>
        <end position="807"/>
    </location>
</feature>
<dbReference type="SUPFAM" id="SSF52058">
    <property type="entry name" value="L domain-like"/>
    <property type="match status" value="1"/>
</dbReference>
<evidence type="ECO:0000256" key="5">
    <source>
        <dbReference type="SAM" id="Coils"/>
    </source>
</evidence>
<evidence type="ECO:0000256" key="4">
    <source>
        <dbReference type="ARBA" id="ARBA00024208"/>
    </source>
</evidence>
<dbReference type="SUPFAM" id="SSF57997">
    <property type="entry name" value="Tropomyosin"/>
    <property type="match status" value="1"/>
</dbReference>
<feature type="region of interest" description="Disordered" evidence="6">
    <location>
        <begin position="708"/>
        <end position="937"/>
    </location>
</feature>
<evidence type="ECO:0008006" key="9">
    <source>
        <dbReference type="Google" id="ProtNLM"/>
    </source>
</evidence>
<sequence>MFTPQRNQFPATDRKGKAVAFADEITTPSPPMSRFGSLSAVDDWRRFKEVGLLDEASLERKDLEALIEKNLKLEKELFDYQHNMGLLLIEKKKWTSRNEELQQAFDEVNEILKRERTSSLIALSESEKREENLRRALISEKQFVAELERDFKYLQQEHTEVKSTSEAKLAEANALVMGIKEKALEVDKERAVAEEKLSVISRKSSELERKLKDVETREKVLQRERLSLATEREAHEAVFYKQREDLQEWEKKLTVEEDRLSEVKRSINHTEERSIESERAIKKKEKSLEEMQRKIDTAKSELKEREESVNKMLNDLSMKEKDFEAMKTKVDMKEKELHELEEKLVVREQMEIGKLLEDQKGVLDSRMQEFETELEQRRISLDEELEKKRGEIEKLQVEIGLKEEQLGKREAALEKMEERMKEKEKDLEARLEAVKEKEKALRTEEKKLHVENERLLEDKESLRKLKEEIEEIGAETTKQESRIREECESLRITKEERLEFIRQQSELKQQIDRVKQEGELLLKEREELKQDKGRFEKEWEALDEKKADIAREQKEVAEEKEKLRSLQISRVLDDVKMKKESLEGKVTINENISCTKKLALKEMEELESEKLALQRERDEISVEKKQLKKLHDELYKDVADVDALRISLKEQRDDLYRSKDRFAVLLKKVDLCSTCRIPFHKFINSERVPDLEDGNDRKSTSFIGKLASAMAPESSLPDDSLDTAAGNDHEPSASFSESKGAEVSLQSEIKSDKPRRGRGRGKSVRGRSQATSDSKPSDVKLPGKRQREQGSRITESEQADGDSDEGVDSVTTGGRKKKRQTAVPVSLAPAQSRYHLRRHRNVGTEEDKAQESTGAVEKQENVNGDIRTVPSPKDSLEENGKAETLVETVTHEEIVKVETETEFKDKSTGKRPVQEDPQLEAGGSGEGKDHGGEEDDGTFSIIQEENEEEDAETEHPGEASIGKKIWQVKQKGSVYSLKLRALLEMQAFDSNMLSPYALSQRKNRFSDGLTTTDIQEMSSLAELVLVGFNLSNTEIPWSILEVKKLRFLGLSNNNLRGKLFPQMKTEMLYVNGNNIISEREEGSLRSSMMCGKKAWCLGKP</sequence>